<organism evidence="1 2">
    <name type="scientific">Xanthomonas vesicatoria ATCC 35937</name>
    <dbReference type="NCBI Taxonomy" id="925775"/>
    <lineage>
        <taxon>Bacteria</taxon>
        <taxon>Pseudomonadati</taxon>
        <taxon>Pseudomonadota</taxon>
        <taxon>Gammaproteobacteria</taxon>
        <taxon>Lysobacterales</taxon>
        <taxon>Lysobacteraceae</taxon>
        <taxon>Xanthomonas</taxon>
    </lineage>
</organism>
<comment type="caution">
    <text evidence="1">The sequence shown here is derived from an EMBL/GenBank/DDBJ whole genome shotgun (WGS) entry which is preliminary data.</text>
</comment>
<evidence type="ECO:0000313" key="2">
    <source>
        <dbReference type="Proteomes" id="UP000003299"/>
    </source>
</evidence>
<dbReference type="GeneID" id="46982537"/>
<dbReference type="KEGG" id="xve:BJD12_14355"/>
<gene>
    <name evidence="1" type="ORF">XVE_3644</name>
</gene>
<protein>
    <submittedName>
        <fullName evidence="1">Uncharacterized protein</fullName>
    </submittedName>
</protein>
<reference evidence="1 2" key="1">
    <citation type="journal article" date="2011" name="BMC Genomics">
        <title>Comparative genomics reveals diversity among xanthomonads infecting tomato and pepper.</title>
        <authorList>
            <person name="Potnis N."/>
            <person name="Krasileva K."/>
            <person name="Chow V."/>
            <person name="Almeida N.F."/>
            <person name="Patil P.B."/>
            <person name="Ryan R.P."/>
            <person name="Sharlach M."/>
            <person name="Behlau F."/>
            <person name="Dow J.M."/>
            <person name="Momol M.T."/>
            <person name="White F.F."/>
            <person name="Preston J.F."/>
            <person name="Vinatzer B.A."/>
            <person name="Koebnik R."/>
            <person name="Setubal J.C."/>
            <person name="Norman D.J."/>
            <person name="Staskawicz B.J."/>
            <person name="Jones J.B."/>
        </authorList>
    </citation>
    <scope>NUCLEOTIDE SEQUENCE [LARGE SCALE GENOMIC DNA]</scope>
    <source>
        <strain evidence="1 2">ATCC 35937</strain>
    </source>
</reference>
<dbReference type="RefSeq" id="WP_005995372.1">
    <property type="nucleotide sequence ID" value="NZ_AEQV01000149.1"/>
</dbReference>
<dbReference type="EMBL" id="AEQV01000149">
    <property type="protein sequence ID" value="EGD08140.1"/>
    <property type="molecule type" value="Genomic_DNA"/>
</dbReference>
<dbReference type="AlphaFoldDB" id="F0BHB4"/>
<proteinExistence type="predicted"/>
<dbReference type="eggNOG" id="ENOG5032ZEV">
    <property type="taxonomic scope" value="Bacteria"/>
</dbReference>
<dbReference type="Proteomes" id="UP000003299">
    <property type="component" value="Unassembled WGS sequence"/>
</dbReference>
<evidence type="ECO:0000313" key="1">
    <source>
        <dbReference type="EMBL" id="EGD08140.1"/>
    </source>
</evidence>
<name>F0BHB4_9XANT</name>
<dbReference type="Pfam" id="PF17263">
    <property type="entry name" value="DUF5329"/>
    <property type="match status" value="1"/>
</dbReference>
<sequence length="127" mass="13678">MTSRFLFLLLLTCGNVCAQGVSATTSREITQLFTALEQSNCEFSRNGSWHDAPEASAHLQRKYAYLQKKGLVTSTESFIALAATKSSMSGTPYAVRCGQAAPVASQTWFTDKLRALRNAPAAGAMGH</sequence>
<dbReference type="InterPro" id="IPR035242">
    <property type="entry name" value="DUF5329"/>
</dbReference>
<accession>F0BHB4</accession>